<keyword evidence="2" id="KW-1185">Reference proteome</keyword>
<protein>
    <submittedName>
        <fullName evidence="1">Uncharacterized protein</fullName>
    </submittedName>
</protein>
<gene>
    <name evidence="1" type="ORF">EVAR_56721_1</name>
</gene>
<organism evidence="1 2">
    <name type="scientific">Eumeta variegata</name>
    <name type="common">Bagworm moth</name>
    <name type="synonym">Eumeta japonica</name>
    <dbReference type="NCBI Taxonomy" id="151549"/>
    <lineage>
        <taxon>Eukaryota</taxon>
        <taxon>Metazoa</taxon>
        <taxon>Ecdysozoa</taxon>
        <taxon>Arthropoda</taxon>
        <taxon>Hexapoda</taxon>
        <taxon>Insecta</taxon>
        <taxon>Pterygota</taxon>
        <taxon>Neoptera</taxon>
        <taxon>Endopterygota</taxon>
        <taxon>Lepidoptera</taxon>
        <taxon>Glossata</taxon>
        <taxon>Ditrysia</taxon>
        <taxon>Tineoidea</taxon>
        <taxon>Psychidae</taxon>
        <taxon>Oiketicinae</taxon>
        <taxon>Eumeta</taxon>
    </lineage>
</organism>
<evidence type="ECO:0000313" key="2">
    <source>
        <dbReference type="Proteomes" id="UP000299102"/>
    </source>
</evidence>
<sequence>MSASILAVTARARCFFAFTASYYALAHSSSARTSSRCLDGFDFTVEPSFDDIETALFDGSATIASACVIWAVVVFSVTEGLLGESRGSILISSCEWSSVFLPRHPVDLVSTISERRLSTTAMKQQLTPTVEDEYSSPMK</sequence>
<proteinExistence type="predicted"/>
<dbReference type="AlphaFoldDB" id="A0A4C1XXY0"/>
<dbReference type="EMBL" id="BGZK01001011">
    <property type="protein sequence ID" value="GBP68458.1"/>
    <property type="molecule type" value="Genomic_DNA"/>
</dbReference>
<reference evidence="1 2" key="1">
    <citation type="journal article" date="2019" name="Commun. Biol.">
        <title>The bagworm genome reveals a unique fibroin gene that provides high tensile strength.</title>
        <authorList>
            <person name="Kono N."/>
            <person name="Nakamura H."/>
            <person name="Ohtoshi R."/>
            <person name="Tomita M."/>
            <person name="Numata K."/>
            <person name="Arakawa K."/>
        </authorList>
    </citation>
    <scope>NUCLEOTIDE SEQUENCE [LARGE SCALE GENOMIC DNA]</scope>
</reference>
<comment type="caution">
    <text evidence="1">The sequence shown here is derived from an EMBL/GenBank/DDBJ whole genome shotgun (WGS) entry which is preliminary data.</text>
</comment>
<dbReference type="Proteomes" id="UP000299102">
    <property type="component" value="Unassembled WGS sequence"/>
</dbReference>
<evidence type="ECO:0000313" key="1">
    <source>
        <dbReference type="EMBL" id="GBP68458.1"/>
    </source>
</evidence>
<accession>A0A4C1XXY0</accession>
<name>A0A4C1XXY0_EUMVA</name>